<evidence type="ECO:0000259" key="2">
    <source>
        <dbReference type="SMART" id="SM00421"/>
    </source>
</evidence>
<dbReference type="InterPro" id="IPR000792">
    <property type="entry name" value="Tscrpt_reg_LuxR_C"/>
</dbReference>
<dbReference type="Gene3D" id="2.60.40.10">
    <property type="entry name" value="Immunoglobulins"/>
    <property type="match status" value="1"/>
</dbReference>
<dbReference type="Gene3D" id="1.10.10.10">
    <property type="entry name" value="Winged helix-like DNA-binding domain superfamily/Winged helix DNA-binding domain"/>
    <property type="match status" value="1"/>
</dbReference>
<dbReference type="GO" id="GO:0003677">
    <property type="term" value="F:DNA binding"/>
    <property type="evidence" value="ECO:0007669"/>
    <property type="project" value="InterPro"/>
</dbReference>
<dbReference type="SUPFAM" id="SSF46894">
    <property type="entry name" value="C-terminal effector domain of the bipartite response regulators"/>
    <property type="match status" value="1"/>
</dbReference>
<dbReference type="SMART" id="SM00421">
    <property type="entry name" value="HTH_LUXR"/>
    <property type="match status" value="1"/>
</dbReference>
<dbReference type="AlphaFoldDB" id="A0A495PYM9"/>
<proteinExistence type="predicted"/>
<evidence type="ECO:0000313" key="3">
    <source>
        <dbReference type="EMBL" id="RKS55553.1"/>
    </source>
</evidence>
<dbReference type="Pfam" id="PF07495">
    <property type="entry name" value="Y_Y_Y"/>
    <property type="match status" value="1"/>
</dbReference>
<keyword evidence="4" id="KW-1185">Reference proteome</keyword>
<dbReference type="InterPro" id="IPR016032">
    <property type="entry name" value="Sig_transdc_resp-reg_C-effctor"/>
</dbReference>
<dbReference type="InterPro" id="IPR011123">
    <property type="entry name" value="Y_Y_Y"/>
</dbReference>
<evidence type="ECO:0000256" key="1">
    <source>
        <dbReference type="SAM" id="Phobius"/>
    </source>
</evidence>
<dbReference type="Gene3D" id="2.130.10.10">
    <property type="entry name" value="YVTN repeat-like/Quinoprotein amine dehydrogenase"/>
    <property type="match status" value="2"/>
</dbReference>
<organism evidence="3 4">
    <name type="scientific">Gillisia mitskevichiae</name>
    <dbReference type="NCBI Taxonomy" id="270921"/>
    <lineage>
        <taxon>Bacteria</taxon>
        <taxon>Pseudomonadati</taxon>
        <taxon>Bacteroidota</taxon>
        <taxon>Flavobacteriia</taxon>
        <taxon>Flavobacteriales</taxon>
        <taxon>Flavobacteriaceae</taxon>
        <taxon>Gillisia</taxon>
    </lineage>
</organism>
<reference evidence="3 4" key="1">
    <citation type="submission" date="2018-10" db="EMBL/GenBank/DDBJ databases">
        <title>Genomic Encyclopedia of Archaeal and Bacterial Type Strains, Phase II (KMG-II): from individual species to whole genera.</title>
        <authorList>
            <person name="Goeker M."/>
        </authorList>
    </citation>
    <scope>NUCLEOTIDE SEQUENCE [LARGE SCALE GENOMIC DNA]</scope>
    <source>
        <strain evidence="3 4">DSM 19839</strain>
    </source>
</reference>
<dbReference type="InterPro" id="IPR015943">
    <property type="entry name" value="WD40/YVTN_repeat-like_dom_sf"/>
</dbReference>
<feature type="domain" description="HTH luxR-type" evidence="2">
    <location>
        <begin position="866"/>
        <end position="923"/>
    </location>
</feature>
<dbReference type="GO" id="GO:0006355">
    <property type="term" value="P:regulation of DNA-templated transcription"/>
    <property type="evidence" value="ECO:0007669"/>
    <property type="project" value="InterPro"/>
</dbReference>
<protein>
    <submittedName>
        <fullName evidence="3">YXYXY domain-containing protein</fullName>
    </submittedName>
</protein>
<dbReference type="RefSeq" id="WP_245983987.1">
    <property type="nucleotide sequence ID" value="NZ_RBLG01000001.1"/>
</dbReference>
<keyword evidence="1" id="KW-0812">Transmembrane</keyword>
<accession>A0A495PYM9</accession>
<name>A0A495PYM9_9FLAO</name>
<evidence type="ECO:0000313" key="4">
    <source>
        <dbReference type="Proteomes" id="UP000276282"/>
    </source>
</evidence>
<dbReference type="Proteomes" id="UP000276282">
    <property type="component" value="Unassembled WGS sequence"/>
</dbReference>
<gene>
    <name evidence="3" type="ORF">BC962_0518</name>
</gene>
<keyword evidence="1" id="KW-1133">Transmembrane helix</keyword>
<dbReference type="InterPro" id="IPR036388">
    <property type="entry name" value="WH-like_DNA-bd_sf"/>
</dbReference>
<comment type="caution">
    <text evidence="3">The sequence shown here is derived from an EMBL/GenBank/DDBJ whole genome shotgun (WGS) entry which is preliminary data.</text>
</comment>
<sequence>MRFFFFIIALYTFSGFSQELPPVINYSSTVYDAGNQNWMISQSENKNLYIANGTGLLEFNGAEWSLYPVPNNTIVRSVKAVGEKIFTGAYMEVGYWEKNDFGTLDYTSLLNKFPDKVKDGEQFWHIENSEDIMIFQSFEKLYLYNLLTDKVTTVKTDNSSPITNLFKVDENIYFQQEGLGIFQIKNGKPVLVIPPEIIGNLEVVNLSLNENDLRIISKSGKFHTWDGAQLIAFNEELTKVLNGLSIFCALNLADESLILGTVENGVYQVNSKGEVLQNFNQTNGLLNNTVLSLFEDVDRNLWAGLDNGLGVINLNSDFEIFQDKNGKIGSVYTSLKEKEYLYLGTNQGLYYKKDGESAYTFIPGTNGQVWSLQNIDDIIFCGHNTGTFIVKDGIANKIADRSGTWKVVKLEQYQDVYLQGHYNGLSVLKLTGDKLIASPMLKDFPHSSKSIVSNKNGDVWIGNEHKGVFKIRLNDSLTKISKIKNYPFKGVSGITSSIFKFNDTLYYSTRANIFQYIPSLDKFNSQNELSKITANFNKVSGTIINDGVDKIWGFTESSIFNVGLSKLRSGYNLTPIYLPKELRNITIGHENITVLDNDKYIIGVSNGYLIYNQRAILDHEYEIKINKLSNATVENNPILVPLNRKSVFPYKSNNINIEYSVAEFEKFISPEYSYRLIGLNSNWSRWSKNPIATFKNLSFGDYEFQVKGKIGANTTETISYFFKISRPWYLSWIALTSYVLLFLTILWLIHRANLRHHRKINLENEKELKMKNLEAEQKIIKLQNVQLEMDMSNKNKELAVSTMSLIKKNEFLTNIKDQLKESESSKVKSVIKTIDKDINEEDNWNLFRDAFNNADKEFFKKIKSKHPDLTSNDLKLCAYLRLNLSSKEIAPLLNISVKSVEIKRYRLRKKMLLNRDVNLVEYILAV</sequence>
<dbReference type="InterPro" id="IPR013783">
    <property type="entry name" value="Ig-like_fold"/>
</dbReference>
<keyword evidence="1" id="KW-0472">Membrane</keyword>
<feature type="transmembrane region" description="Helical" evidence="1">
    <location>
        <begin position="728"/>
        <end position="749"/>
    </location>
</feature>
<dbReference type="EMBL" id="RBLG01000001">
    <property type="protein sequence ID" value="RKS55553.1"/>
    <property type="molecule type" value="Genomic_DNA"/>
</dbReference>